<evidence type="ECO:0000313" key="1">
    <source>
        <dbReference type="EMBL" id="CAI6280036.1"/>
    </source>
</evidence>
<proteinExistence type="predicted"/>
<sequence length="210" mass="22911">MSQLDQVDLPACLGCGEAVCMTYAICPYIHGTIDSPTTAHTLSAGWVLRCSSVDDLHFNYEKHTSGRSREGKIFHFDRVLSRAGAYAVGRWTGEEMNASPSAVKSRSMSWIGDGVCREQQYYTVSEREESMCEKSVGKSTAVGQEPSSTELLAGFKEAGGLAKLGLNRMYSASLGRVAHVCRRMAYLVHTVDNLQAAGRELIWAPPLALI</sequence>
<comment type="caution">
    <text evidence="1">The sequence shown here is derived from an EMBL/GenBank/DDBJ whole genome shotgun (WGS) entry which is preliminary data.</text>
</comment>
<dbReference type="AlphaFoldDB" id="A0A9W4XHT4"/>
<accession>A0A9W4XHT4</accession>
<organism evidence="1 2">
    <name type="scientific">Periconia digitata</name>
    <dbReference type="NCBI Taxonomy" id="1303443"/>
    <lineage>
        <taxon>Eukaryota</taxon>
        <taxon>Fungi</taxon>
        <taxon>Dikarya</taxon>
        <taxon>Ascomycota</taxon>
        <taxon>Pezizomycotina</taxon>
        <taxon>Dothideomycetes</taxon>
        <taxon>Pleosporomycetidae</taxon>
        <taxon>Pleosporales</taxon>
        <taxon>Massarineae</taxon>
        <taxon>Periconiaceae</taxon>
        <taxon>Periconia</taxon>
    </lineage>
</organism>
<evidence type="ECO:0000313" key="2">
    <source>
        <dbReference type="Proteomes" id="UP001152607"/>
    </source>
</evidence>
<protein>
    <submittedName>
        <fullName evidence="1">Uncharacterized protein</fullName>
    </submittedName>
</protein>
<dbReference type="Proteomes" id="UP001152607">
    <property type="component" value="Unassembled WGS sequence"/>
</dbReference>
<gene>
    <name evidence="1" type="ORF">PDIGIT_LOCUS2072</name>
</gene>
<name>A0A9W4XHT4_9PLEO</name>
<keyword evidence="2" id="KW-1185">Reference proteome</keyword>
<reference evidence="1" key="1">
    <citation type="submission" date="2023-01" db="EMBL/GenBank/DDBJ databases">
        <authorList>
            <person name="Van Ghelder C."/>
            <person name="Rancurel C."/>
        </authorList>
    </citation>
    <scope>NUCLEOTIDE SEQUENCE</scope>
    <source>
        <strain evidence="1">CNCM I-4278</strain>
    </source>
</reference>
<dbReference type="EMBL" id="CAOQHR010000001">
    <property type="protein sequence ID" value="CAI6280036.1"/>
    <property type="molecule type" value="Genomic_DNA"/>
</dbReference>